<dbReference type="RefSeq" id="WP_200252316.1">
    <property type="nucleotide sequence ID" value="NZ_NRRY01000132.1"/>
</dbReference>
<protein>
    <recommendedName>
        <fullName evidence="1">HEPN domain-containing protein</fullName>
    </recommendedName>
</protein>
<organism evidence="2 3">
    <name type="scientific">Lamprobacter modestohalophilus</name>
    <dbReference type="NCBI Taxonomy" id="1064514"/>
    <lineage>
        <taxon>Bacteria</taxon>
        <taxon>Pseudomonadati</taxon>
        <taxon>Pseudomonadota</taxon>
        <taxon>Gammaproteobacteria</taxon>
        <taxon>Chromatiales</taxon>
        <taxon>Chromatiaceae</taxon>
        <taxon>Lamprobacter</taxon>
    </lineage>
</organism>
<sequence>MANTGANGAGEWIEKAERDLASALRLLDGTPPYLDTAVYHCQQAGEKALKAFLAHRGQPIRRVHDLVLLVDTCVGLGPGFPAGTTSVAL</sequence>
<dbReference type="Proteomes" id="UP001138768">
    <property type="component" value="Unassembled WGS sequence"/>
</dbReference>
<feature type="domain" description="HEPN" evidence="1">
    <location>
        <begin position="11"/>
        <end position="70"/>
    </location>
</feature>
<dbReference type="EMBL" id="NRRY01000132">
    <property type="protein sequence ID" value="MBK1621828.1"/>
    <property type="molecule type" value="Genomic_DNA"/>
</dbReference>
<dbReference type="InterPro" id="IPR007842">
    <property type="entry name" value="HEPN_dom"/>
</dbReference>
<evidence type="ECO:0000259" key="1">
    <source>
        <dbReference type="Pfam" id="PF05168"/>
    </source>
</evidence>
<evidence type="ECO:0000313" key="3">
    <source>
        <dbReference type="Proteomes" id="UP001138768"/>
    </source>
</evidence>
<dbReference type="Pfam" id="PF05168">
    <property type="entry name" value="HEPN"/>
    <property type="match status" value="1"/>
</dbReference>
<name>A0A9X0WF07_9GAMM</name>
<gene>
    <name evidence="2" type="ORF">CKO42_26320</name>
</gene>
<keyword evidence="3" id="KW-1185">Reference proteome</keyword>
<comment type="caution">
    <text evidence="2">The sequence shown here is derived from an EMBL/GenBank/DDBJ whole genome shotgun (WGS) entry which is preliminary data.</text>
</comment>
<dbReference type="SUPFAM" id="SSF81593">
    <property type="entry name" value="Nucleotidyltransferase substrate binding subunit/domain"/>
    <property type="match status" value="1"/>
</dbReference>
<dbReference type="Gene3D" id="1.20.120.330">
    <property type="entry name" value="Nucleotidyltransferases domain 2"/>
    <property type="match status" value="1"/>
</dbReference>
<evidence type="ECO:0000313" key="2">
    <source>
        <dbReference type="EMBL" id="MBK1621828.1"/>
    </source>
</evidence>
<proteinExistence type="predicted"/>
<accession>A0A9X0WF07</accession>
<dbReference type="AlphaFoldDB" id="A0A9X0WF07"/>
<reference evidence="2 3" key="1">
    <citation type="journal article" date="2020" name="Microorganisms">
        <title>Osmotic Adaptation and Compatible Solute Biosynthesis of Phototrophic Bacteria as Revealed from Genome Analyses.</title>
        <authorList>
            <person name="Imhoff J.F."/>
            <person name="Rahn T."/>
            <person name="Kunzel S."/>
            <person name="Keller A."/>
            <person name="Neulinger S.C."/>
        </authorList>
    </citation>
    <scope>NUCLEOTIDE SEQUENCE [LARGE SCALE GENOMIC DNA]</scope>
    <source>
        <strain evidence="2 3">DSM 25653</strain>
    </source>
</reference>